<gene>
    <name evidence="2" type="ORF">BL253_03610</name>
</gene>
<keyword evidence="3" id="KW-1185">Reference proteome</keyword>
<sequence length="268" mass="29235">MSRTTRRLFRELMTDSTYGQIDRAFQDEGFAPSTTCSYTDSSVRRTRTQEYFESVTWTDPNQVLRVLRVFETLVYGFEAPYTDQFVNSLRRDGYLVDQDTGHIAPAGPRFTVDSLANLKDPSAIREHLDRISRAVIDDPALAIGSAKELIESTAKVVLTERGLPVDEKADVPALIRQAQQALGLHPSAAAPGPDGSDAVKKILGAVSGVAVGVAELRNRGYGTGHGPAATRAGLRPRHAHLAVNAALTWCQLVLDTLADPEAPWRKNP</sequence>
<dbReference type="STRING" id="1834516.BL253_03610"/>
<dbReference type="Proteomes" id="UP000188929">
    <property type="component" value="Unassembled WGS sequence"/>
</dbReference>
<protein>
    <recommendedName>
        <fullName evidence="1">Abortive infection protein-like C-terminal domain-containing protein</fullName>
    </recommendedName>
</protein>
<organism evidence="2 3">
    <name type="scientific">Pseudofrankia asymbiotica</name>
    <dbReference type="NCBI Taxonomy" id="1834516"/>
    <lineage>
        <taxon>Bacteria</taxon>
        <taxon>Bacillati</taxon>
        <taxon>Actinomycetota</taxon>
        <taxon>Actinomycetes</taxon>
        <taxon>Frankiales</taxon>
        <taxon>Frankiaceae</taxon>
        <taxon>Pseudofrankia</taxon>
    </lineage>
</organism>
<proteinExistence type="predicted"/>
<dbReference type="AlphaFoldDB" id="A0A1V2IIU7"/>
<dbReference type="EMBL" id="MOMC01000008">
    <property type="protein sequence ID" value="ONH32955.1"/>
    <property type="molecule type" value="Genomic_DNA"/>
</dbReference>
<name>A0A1V2IIU7_9ACTN</name>
<comment type="caution">
    <text evidence="2">The sequence shown here is derived from an EMBL/GenBank/DDBJ whole genome shotgun (WGS) entry which is preliminary data.</text>
</comment>
<reference evidence="3" key="1">
    <citation type="submission" date="2016-10" db="EMBL/GenBank/DDBJ databases">
        <title>Frankia sp. NRRL B-16386 Genome sequencing.</title>
        <authorList>
            <person name="Ghodhbane-Gtari F."/>
            <person name="Swanson E."/>
            <person name="Gueddou A."/>
            <person name="Hezbri K."/>
            <person name="Ktari K."/>
            <person name="Nouioui I."/>
            <person name="Morris K."/>
            <person name="Simpson S."/>
            <person name="Abebe-Akele F."/>
            <person name="Thomas K."/>
            <person name="Gtari M."/>
            <person name="Tisa L.S."/>
        </authorList>
    </citation>
    <scope>NUCLEOTIDE SEQUENCE [LARGE SCALE GENOMIC DNA]</scope>
    <source>
        <strain evidence="3">NRRL B-16386</strain>
    </source>
</reference>
<evidence type="ECO:0000313" key="2">
    <source>
        <dbReference type="EMBL" id="ONH32955.1"/>
    </source>
</evidence>
<evidence type="ECO:0000313" key="3">
    <source>
        <dbReference type="Proteomes" id="UP000188929"/>
    </source>
</evidence>
<dbReference type="Pfam" id="PF14355">
    <property type="entry name" value="Abi_C"/>
    <property type="match status" value="1"/>
</dbReference>
<accession>A0A1V2IIU7</accession>
<dbReference type="InterPro" id="IPR026001">
    <property type="entry name" value="Abi-like_C"/>
</dbReference>
<feature type="domain" description="Abortive infection protein-like C-terminal" evidence="1">
    <location>
        <begin position="172"/>
        <end position="255"/>
    </location>
</feature>
<evidence type="ECO:0000259" key="1">
    <source>
        <dbReference type="Pfam" id="PF14355"/>
    </source>
</evidence>